<comment type="caution">
    <text evidence="1">The sequence shown here is derived from an EMBL/GenBank/DDBJ whole genome shotgun (WGS) entry which is preliminary data.</text>
</comment>
<dbReference type="AlphaFoldDB" id="A0A433DIG4"/>
<protein>
    <submittedName>
        <fullName evidence="1">Uncharacterized protein</fullName>
    </submittedName>
</protein>
<sequence length="128" mass="14101">MADSAICGPKRDPRSLAHHRIADPDRLAVVHSDSARTFRLTSGKAHLGTYIHLFPKISLAGAQAGGWSRIFEHSPPFGKVICLSWICWMASFRNLLTGHDEVAWRLKVTGGWRENLCSTSFIFVAVGG</sequence>
<keyword evidence="2" id="KW-1185">Reference proteome</keyword>
<organism evidence="1 2">
    <name type="scientific">Jimgerdemannia flammicorona</name>
    <dbReference type="NCBI Taxonomy" id="994334"/>
    <lineage>
        <taxon>Eukaryota</taxon>
        <taxon>Fungi</taxon>
        <taxon>Fungi incertae sedis</taxon>
        <taxon>Mucoromycota</taxon>
        <taxon>Mucoromycotina</taxon>
        <taxon>Endogonomycetes</taxon>
        <taxon>Endogonales</taxon>
        <taxon>Endogonaceae</taxon>
        <taxon>Jimgerdemannia</taxon>
    </lineage>
</organism>
<name>A0A433DIG4_9FUNG</name>
<dbReference type="EMBL" id="RBNI01001309">
    <property type="protein sequence ID" value="RUP50599.1"/>
    <property type="molecule type" value="Genomic_DNA"/>
</dbReference>
<accession>A0A433DIG4</accession>
<evidence type="ECO:0000313" key="2">
    <source>
        <dbReference type="Proteomes" id="UP000268093"/>
    </source>
</evidence>
<evidence type="ECO:0000313" key="1">
    <source>
        <dbReference type="EMBL" id="RUP50599.1"/>
    </source>
</evidence>
<gene>
    <name evidence="1" type="ORF">BC936DRAFT_138434</name>
</gene>
<reference evidence="1 2" key="1">
    <citation type="journal article" date="2018" name="New Phytol.">
        <title>Phylogenomics of Endogonaceae and evolution of mycorrhizas within Mucoromycota.</title>
        <authorList>
            <person name="Chang Y."/>
            <person name="Desiro A."/>
            <person name="Na H."/>
            <person name="Sandor L."/>
            <person name="Lipzen A."/>
            <person name="Clum A."/>
            <person name="Barry K."/>
            <person name="Grigoriev I.V."/>
            <person name="Martin F.M."/>
            <person name="Stajich J.E."/>
            <person name="Smith M.E."/>
            <person name="Bonito G."/>
            <person name="Spatafora J.W."/>
        </authorList>
    </citation>
    <scope>NUCLEOTIDE SEQUENCE [LARGE SCALE GENOMIC DNA]</scope>
    <source>
        <strain evidence="1 2">GMNB39</strain>
    </source>
</reference>
<proteinExistence type="predicted"/>
<dbReference type="Proteomes" id="UP000268093">
    <property type="component" value="Unassembled WGS sequence"/>
</dbReference>